<protein>
    <recommendedName>
        <fullName evidence="4">Toxin YoeB</fullName>
    </recommendedName>
</protein>
<dbReference type="Gene3D" id="3.30.2310.20">
    <property type="entry name" value="RelE-like"/>
    <property type="match status" value="1"/>
</dbReference>
<reference evidence="2 3" key="1">
    <citation type="journal article" date="2016" name="Nat. Commun.">
        <title>Thousands of microbial genomes shed light on interconnected biogeochemical processes in an aquifer system.</title>
        <authorList>
            <person name="Anantharaman K."/>
            <person name="Brown C.T."/>
            <person name="Hug L.A."/>
            <person name="Sharon I."/>
            <person name="Castelle C.J."/>
            <person name="Probst A.J."/>
            <person name="Thomas B.C."/>
            <person name="Singh A."/>
            <person name="Wilkins M.J."/>
            <person name="Karaoz U."/>
            <person name="Brodie E.L."/>
            <person name="Williams K.H."/>
            <person name="Hubbard S.S."/>
            <person name="Banfield J.F."/>
        </authorList>
    </citation>
    <scope>NUCLEOTIDE SEQUENCE [LARGE SCALE GENOMIC DNA]</scope>
</reference>
<evidence type="ECO:0000313" key="3">
    <source>
        <dbReference type="Proteomes" id="UP000176645"/>
    </source>
</evidence>
<keyword evidence="1" id="KW-1277">Toxin-antitoxin system</keyword>
<dbReference type="NCBIfam" id="TIGR02385">
    <property type="entry name" value="RelE_StbE"/>
    <property type="match status" value="1"/>
</dbReference>
<dbReference type="SUPFAM" id="SSF143011">
    <property type="entry name" value="RelE-like"/>
    <property type="match status" value="1"/>
</dbReference>
<evidence type="ECO:0008006" key="4">
    <source>
        <dbReference type="Google" id="ProtNLM"/>
    </source>
</evidence>
<name>A0A1G1WFD3_9BACT</name>
<comment type="caution">
    <text evidence="2">The sequence shown here is derived from an EMBL/GenBank/DDBJ whole genome shotgun (WGS) entry which is preliminary data.</text>
</comment>
<dbReference type="InterPro" id="IPR007712">
    <property type="entry name" value="RelE/ParE_toxin"/>
</dbReference>
<dbReference type="InterPro" id="IPR035093">
    <property type="entry name" value="RelE/ParE_toxin_dom_sf"/>
</dbReference>
<dbReference type="Pfam" id="PF05016">
    <property type="entry name" value="ParE_toxin"/>
    <property type="match status" value="1"/>
</dbReference>
<accession>A0A1G1WFD3</accession>
<evidence type="ECO:0000256" key="1">
    <source>
        <dbReference type="ARBA" id="ARBA00022649"/>
    </source>
</evidence>
<gene>
    <name evidence="2" type="ORF">A2Z42_04650</name>
</gene>
<dbReference type="Proteomes" id="UP000176645">
    <property type="component" value="Unassembled WGS sequence"/>
</dbReference>
<organism evidence="2 3">
    <name type="scientific">Candidatus Woykebacteria bacterium RBG_19FT_COMBO_43_10</name>
    <dbReference type="NCBI Taxonomy" id="1802598"/>
    <lineage>
        <taxon>Bacteria</taxon>
        <taxon>Candidatus Woykeibacteriota</taxon>
    </lineage>
</organism>
<evidence type="ECO:0000313" key="2">
    <source>
        <dbReference type="EMBL" id="OGY26419.1"/>
    </source>
</evidence>
<proteinExistence type="predicted"/>
<sequence length="88" mass="10489">MVKVYYSKYFLKAAKKLPSNQQEKLAQLLKLLRENPLHPKLHTKNLTGKLSGLYSFRITRDWRVIFQFNSPTEVQLIDVAHRKEIYRT</sequence>
<dbReference type="AlphaFoldDB" id="A0A1G1WFD3"/>
<dbReference type="EMBL" id="MHCU01000070">
    <property type="protein sequence ID" value="OGY26419.1"/>
    <property type="molecule type" value="Genomic_DNA"/>
</dbReference>